<keyword evidence="4" id="KW-1185">Reference proteome</keyword>
<dbReference type="EMBL" id="MJFZ01000365">
    <property type="protein sequence ID" value="RAW30530.1"/>
    <property type="molecule type" value="Genomic_DNA"/>
</dbReference>
<dbReference type="Proteomes" id="UP000688947">
    <property type="component" value="Unassembled WGS sequence"/>
</dbReference>
<sequence length="123" mass="13107">MYSTVHVAAPELRHLTHLAPRLGDPFGPVLLRTRTALAPAPSKTTLANELEWDQSTAHGDSLDSASVLTGNADSRLEATSSVANENFRVDASSRDASTGTELGFAIKDADKSSNHFASDPYKL</sequence>
<evidence type="ECO:0000313" key="1">
    <source>
        <dbReference type="EMBL" id="KAG3212304.1"/>
    </source>
</evidence>
<reference evidence="3 4" key="1">
    <citation type="submission" date="2018-01" db="EMBL/GenBank/DDBJ databases">
        <title>Draft genome of the strawberry crown rot pathogen Phytophthora cactorum.</title>
        <authorList>
            <person name="Armitage A.D."/>
            <person name="Lysoe E."/>
            <person name="Nellist C.F."/>
            <person name="Harrison R.J."/>
            <person name="Brurberg M.B."/>
        </authorList>
    </citation>
    <scope>NUCLEOTIDE SEQUENCE [LARGE SCALE GENOMIC DNA]</scope>
    <source>
        <strain evidence="3 4">10300</strain>
    </source>
</reference>
<evidence type="ECO:0000313" key="4">
    <source>
        <dbReference type="Proteomes" id="UP000251314"/>
    </source>
</evidence>
<gene>
    <name evidence="2" type="ORF">JG687_00011380</name>
    <name evidence="3" type="ORF">PC110_g13112</name>
    <name evidence="1" type="ORF">PC129_g16729</name>
</gene>
<dbReference type="AlphaFoldDB" id="A0A329S1Y3"/>
<dbReference type="EMBL" id="JAENGZ010000695">
    <property type="protein sequence ID" value="KAG6955178.1"/>
    <property type="molecule type" value="Genomic_DNA"/>
</dbReference>
<reference evidence="1" key="2">
    <citation type="submission" date="2018-05" db="EMBL/GenBank/DDBJ databases">
        <title>Effector identification in a new, highly contiguous assembly of the strawberry crown rot pathogen Phytophthora cactorum.</title>
        <authorList>
            <person name="Armitage A.D."/>
            <person name="Nellist C.F."/>
            <person name="Bates H."/>
            <person name="Vickerstaff R.J."/>
            <person name="Harrison R.J."/>
        </authorList>
    </citation>
    <scope>NUCLEOTIDE SEQUENCE</scope>
    <source>
        <strain evidence="1">P421</strain>
    </source>
</reference>
<accession>A0A329S1Y3</accession>
<evidence type="ECO:0000313" key="3">
    <source>
        <dbReference type="EMBL" id="RAW30530.1"/>
    </source>
</evidence>
<dbReference type="Proteomes" id="UP000251314">
    <property type="component" value="Unassembled WGS sequence"/>
</dbReference>
<protein>
    <submittedName>
        <fullName evidence="3">Uncharacterized protein</fullName>
    </submittedName>
</protein>
<dbReference type="OrthoDB" id="10274170at2759"/>
<evidence type="ECO:0000313" key="2">
    <source>
        <dbReference type="EMBL" id="KAG6955178.1"/>
    </source>
</evidence>
<comment type="caution">
    <text evidence="3">The sequence shown here is derived from an EMBL/GenBank/DDBJ whole genome shotgun (WGS) entry which is preliminary data.</text>
</comment>
<dbReference type="VEuPathDB" id="FungiDB:PC110_g13112"/>
<dbReference type="Proteomes" id="UP000760860">
    <property type="component" value="Unassembled WGS sequence"/>
</dbReference>
<proteinExistence type="predicted"/>
<organism evidence="3 4">
    <name type="scientific">Phytophthora cactorum</name>
    <dbReference type="NCBI Taxonomy" id="29920"/>
    <lineage>
        <taxon>Eukaryota</taxon>
        <taxon>Sar</taxon>
        <taxon>Stramenopiles</taxon>
        <taxon>Oomycota</taxon>
        <taxon>Peronosporomycetes</taxon>
        <taxon>Peronosporales</taxon>
        <taxon>Peronosporaceae</taxon>
        <taxon>Phytophthora</taxon>
    </lineage>
</organism>
<name>A0A329S1Y3_9STRA</name>
<dbReference type="EMBL" id="RCMV01000853">
    <property type="protein sequence ID" value="KAG3212304.1"/>
    <property type="molecule type" value="Genomic_DNA"/>
</dbReference>
<reference evidence="2" key="3">
    <citation type="submission" date="2021-01" db="EMBL/GenBank/DDBJ databases">
        <title>Phytophthora aleatoria, a newly-described species from Pinus radiata is distinct from Phytophthora cactorum isolates based on comparative genomics.</title>
        <authorList>
            <person name="Mcdougal R."/>
            <person name="Panda P."/>
            <person name="Williams N."/>
            <person name="Studholme D.J."/>
        </authorList>
    </citation>
    <scope>NUCLEOTIDE SEQUENCE</scope>
    <source>
        <strain evidence="2">NZFS 3830</strain>
    </source>
</reference>